<protein>
    <submittedName>
        <fullName evidence="3">DNA binding domain-containing protein, excisionase family</fullName>
    </submittedName>
</protein>
<dbReference type="Proteomes" id="UP000199207">
    <property type="component" value="Unassembled WGS sequence"/>
</dbReference>
<accession>A0A1I1TZG9</accession>
<dbReference type="GO" id="GO:0003677">
    <property type="term" value="F:DNA binding"/>
    <property type="evidence" value="ECO:0007669"/>
    <property type="project" value="InterPro"/>
</dbReference>
<dbReference type="InterPro" id="IPR010093">
    <property type="entry name" value="SinI_DNA-bd"/>
</dbReference>
<gene>
    <name evidence="3" type="ORF">SAMN05421773_12122</name>
</gene>
<dbReference type="STRING" id="910347.SAMN05421773_12122"/>
<sequence>MRADGGRLSPDAERLLIALHRAAETLDGSARGTTPAAPGTVDTGEEAAPAPLTTGQAADILGCSRRLVRRLAAAGRLRAFRLGRDWLIDPGTLDDYRFGRENSHGRHHHAGRAG</sequence>
<dbReference type="InterPro" id="IPR009061">
    <property type="entry name" value="DNA-bd_dom_put_sf"/>
</dbReference>
<proteinExistence type="predicted"/>
<dbReference type="RefSeq" id="WP_217652586.1">
    <property type="nucleotide sequence ID" value="NZ_FOLM01000021.1"/>
</dbReference>
<dbReference type="InterPro" id="IPR041657">
    <property type="entry name" value="HTH_17"/>
</dbReference>
<feature type="domain" description="Helix-turn-helix" evidence="2">
    <location>
        <begin position="52"/>
        <end position="96"/>
    </location>
</feature>
<name>A0A1I1TZG9_9ACTN</name>
<evidence type="ECO:0000256" key="1">
    <source>
        <dbReference type="SAM" id="MobiDB-lite"/>
    </source>
</evidence>
<dbReference type="SUPFAM" id="SSF46955">
    <property type="entry name" value="Putative DNA-binding domain"/>
    <property type="match status" value="1"/>
</dbReference>
<reference evidence="3 4" key="1">
    <citation type="submission" date="2016-10" db="EMBL/GenBank/DDBJ databases">
        <authorList>
            <person name="de Groot N.N."/>
        </authorList>
    </citation>
    <scope>NUCLEOTIDE SEQUENCE [LARGE SCALE GENOMIC DNA]</scope>
    <source>
        <strain evidence="3 4">CGMCC 4.5739</strain>
    </source>
</reference>
<evidence type="ECO:0000313" key="4">
    <source>
        <dbReference type="Proteomes" id="UP000199207"/>
    </source>
</evidence>
<feature type="region of interest" description="Disordered" evidence="1">
    <location>
        <begin position="26"/>
        <end position="53"/>
    </location>
</feature>
<evidence type="ECO:0000313" key="3">
    <source>
        <dbReference type="EMBL" id="SFD61803.1"/>
    </source>
</evidence>
<dbReference type="EMBL" id="FOLM01000021">
    <property type="protein sequence ID" value="SFD61803.1"/>
    <property type="molecule type" value="Genomic_DNA"/>
</dbReference>
<dbReference type="Pfam" id="PF12728">
    <property type="entry name" value="HTH_17"/>
    <property type="match status" value="1"/>
</dbReference>
<dbReference type="NCBIfam" id="TIGR01764">
    <property type="entry name" value="excise"/>
    <property type="match status" value="1"/>
</dbReference>
<organism evidence="3 4">
    <name type="scientific">Streptomyces aidingensis</name>
    <dbReference type="NCBI Taxonomy" id="910347"/>
    <lineage>
        <taxon>Bacteria</taxon>
        <taxon>Bacillati</taxon>
        <taxon>Actinomycetota</taxon>
        <taxon>Actinomycetes</taxon>
        <taxon>Kitasatosporales</taxon>
        <taxon>Streptomycetaceae</taxon>
        <taxon>Streptomyces</taxon>
    </lineage>
</organism>
<dbReference type="AlphaFoldDB" id="A0A1I1TZG9"/>
<evidence type="ECO:0000259" key="2">
    <source>
        <dbReference type="Pfam" id="PF12728"/>
    </source>
</evidence>
<keyword evidence="4" id="KW-1185">Reference proteome</keyword>